<comment type="caution">
    <text evidence="2">The sequence shown here is derived from an EMBL/GenBank/DDBJ whole genome shotgun (WGS) entry which is preliminary data.</text>
</comment>
<dbReference type="Gene3D" id="3.30.1330.30">
    <property type="match status" value="1"/>
</dbReference>
<proteinExistence type="predicted"/>
<feature type="domain" description="Ribosomal protein eL8/eL30/eS12/Gadd45" evidence="1">
    <location>
        <begin position="8"/>
        <end position="94"/>
    </location>
</feature>
<gene>
    <name evidence="2" type="ORF">GCM10008986_23360</name>
</gene>
<dbReference type="EMBL" id="BAAADO010000004">
    <property type="protein sequence ID" value="GAA0495858.1"/>
    <property type="molecule type" value="Genomic_DNA"/>
</dbReference>
<evidence type="ECO:0000313" key="2">
    <source>
        <dbReference type="EMBL" id="GAA0495858.1"/>
    </source>
</evidence>
<protein>
    <submittedName>
        <fullName evidence="2">YlxQ-related RNA-binding protein</fullName>
    </submittedName>
</protein>
<dbReference type="Pfam" id="PF01248">
    <property type="entry name" value="Ribosomal_L7Ae"/>
    <property type="match status" value="1"/>
</dbReference>
<dbReference type="InterPro" id="IPR004038">
    <property type="entry name" value="Ribosomal_eL8/eL30/eS12/Gad45"/>
</dbReference>
<dbReference type="SUPFAM" id="SSF55315">
    <property type="entry name" value="L30e-like"/>
    <property type="match status" value="1"/>
</dbReference>
<dbReference type="Proteomes" id="UP001500880">
    <property type="component" value="Unassembled WGS sequence"/>
</dbReference>
<accession>A0ABP3LAY0</accession>
<evidence type="ECO:0000259" key="1">
    <source>
        <dbReference type="Pfam" id="PF01248"/>
    </source>
</evidence>
<dbReference type="InterPro" id="IPR029064">
    <property type="entry name" value="Ribosomal_eL30-like_sf"/>
</dbReference>
<dbReference type="RefSeq" id="WP_343841215.1">
    <property type="nucleotide sequence ID" value="NZ_BAAADO010000004.1"/>
</dbReference>
<name>A0ABP3LAY0_9BACI</name>
<reference evidence="3" key="1">
    <citation type="journal article" date="2019" name="Int. J. Syst. Evol. Microbiol.">
        <title>The Global Catalogue of Microorganisms (GCM) 10K type strain sequencing project: providing services to taxonomists for standard genome sequencing and annotation.</title>
        <authorList>
            <consortium name="The Broad Institute Genomics Platform"/>
            <consortium name="The Broad Institute Genome Sequencing Center for Infectious Disease"/>
            <person name="Wu L."/>
            <person name="Ma J."/>
        </authorList>
    </citation>
    <scope>NUCLEOTIDE SEQUENCE [LARGE SCALE GENOMIC DNA]</scope>
    <source>
        <strain evidence="3">JCM 12389</strain>
    </source>
</reference>
<keyword evidence="3" id="KW-1185">Reference proteome</keyword>
<sequence>MKNSYLNLVGLAFRAGKCSLGEEAILKDIRSKQMKLLIIAKDAAPNTKKKFTDKCTYYDIPFVIGDDRDQLSQAMGKNGRVAVGIKDDGFAKKIISMLEETNRG</sequence>
<evidence type="ECO:0000313" key="3">
    <source>
        <dbReference type="Proteomes" id="UP001500880"/>
    </source>
</evidence>
<organism evidence="2 3">
    <name type="scientific">Salinibacillus aidingensis</name>
    <dbReference type="NCBI Taxonomy" id="237684"/>
    <lineage>
        <taxon>Bacteria</taxon>
        <taxon>Bacillati</taxon>
        <taxon>Bacillota</taxon>
        <taxon>Bacilli</taxon>
        <taxon>Bacillales</taxon>
        <taxon>Bacillaceae</taxon>
        <taxon>Salinibacillus</taxon>
    </lineage>
</organism>